<protein>
    <submittedName>
        <fullName evidence="4">EAL domain-containing protein</fullName>
    </submittedName>
</protein>
<reference evidence="4 5" key="1">
    <citation type="submission" date="2019-09" db="EMBL/GenBank/DDBJ databases">
        <title>Salinarimonas rosea gen. nov., sp. nov., a new member of the a-2 subgroup of the Proteobacteria.</title>
        <authorList>
            <person name="Liu J."/>
        </authorList>
    </citation>
    <scope>NUCLEOTIDE SEQUENCE [LARGE SCALE GENOMIC DNA]</scope>
    <source>
        <strain evidence="4 5">BN140002</strain>
    </source>
</reference>
<dbReference type="Gene3D" id="3.20.20.450">
    <property type="entry name" value="EAL domain"/>
    <property type="match status" value="1"/>
</dbReference>
<sequence>MGTSVSERLLVDFAEIASDWFWEMDADLRFSYFSARIKEVTGVDPEHAIGRSRFDVAANAEDRAFWRSHFDDLLARRAFRDFVYPYQSSDGRTLWFKISGQPVFAPLTGAFLGYRGVGSDITLEHETRTELERTIGALNATNRAYVSVNAEHKRQHARLLEQETALRDQTALLEATLSNMDQGLMMFDAGGRVLVYNQRVLDLLGLPEDLMASKPTFATIAEFQHRSGSFRADDAFSQHLGTAGLEAVQYGSYERTCPDGTVLEVRTVRLPGGGAVRTYTDVTTRKRQELALREREDELTTQNLRFDAALSNMPHGLCLFDAGGHLILCNAAYARMYRLPEALTRPGTQVQDILAFRRSIANAPVDAETYVEQHVAGALAGTAQSFKATLQDGRIVQVTYNPMAIGGYVATHEDVTEAILAEARIAHMARHDALTGLPNRTLLRERMEEGLARVRRGQGLAVLCLDLDHFKAVNDTLGHPVGDLLLRAATKRIKECVRETDTVARLGGDEFTILQAIDRPEQAGLLARRIIEVLRAPFGIEGHQVVIGTSVGVTCAPSDGLDPDVLLKNADMALYRAKADGRGACRFFEPAMDARLQERRRLELDLRRALAASEFELYYQPLVNAQSSEIIGFEALLRWNHPERGQVPPAEFIPLAEEIGLIIPLGEWVLRDACREAAAWPRKLKVAVNLSPVQFRSPTLLHTAVSALGMSGLSPHRLELEITESVLLHDSAATLALLHQLRALGVRIAMDDFGTGYSSLSYLRSFPFDKIKIDRSFVRELGEKSDCLAIVKAVAGLGASLGITTTAEGVETPEQLDRVREQGCTEVQGYLFSRPRPASEVRALIDSRSTWVGQAARGSDRQGTL</sequence>
<feature type="domain" description="PAS" evidence="1">
    <location>
        <begin position="6"/>
        <end position="77"/>
    </location>
</feature>
<dbReference type="InterPro" id="IPR029787">
    <property type="entry name" value="Nucleotide_cyclase"/>
</dbReference>
<dbReference type="SUPFAM" id="SSF55785">
    <property type="entry name" value="PYP-like sensor domain (PAS domain)"/>
    <property type="match status" value="3"/>
</dbReference>
<dbReference type="PROSITE" id="PS50112">
    <property type="entry name" value="PAS"/>
    <property type="match status" value="2"/>
</dbReference>
<dbReference type="FunFam" id="3.20.20.450:FF:000001">
    <property type="entry name" value="Cyclic di-GMP phosphodiesterase yahA"/>
    <property type="match status" value="1"/>
</dbReference>
<dbReference type="PROSITE" id="PS50887">
    <property type="entry name" value="GGDEF"/>
    <property type="match status" value="1"/>
</dbReference>
<evidence type="ECO:0000259" key="1">
    <source>
        <dbReference type="PROSITE" id="PS50112"/>
    </source>
</evidence>
<dbReference type="InterPro" id="IPR000160">
    <property type="entry name" value="GGDEF_dom"/>
</dbReference>
<evidence type="ECO:0000313" key="5">
    <source>
        <dbReference type="Proteomes" id="UP000323142"/>
    </source>
</evidence>
<dbReference type="PANTHER" id="PTHR44757:SF2">
    <property type="entry name" value="BIOFILM ARCHITECTURE MAINTENANCE PROTEIN MBAA"/>
    <property type="match status" value="1"/>
</dbReference>
<dbReference type="CDD" id="cd00130">
    <property type="entry name" value="PAS"/>
    <property type="match status" value="1"/>
</dbReference>
<dbReference type="InterPro" id="IPR035965">
    <property type="entry name" value="PAS-like_dom_sf"/>
</dbReference>
<organism evidence="4 5">
    <name type="scientific">Salinarimonas soli</name>
    <dbReference type="NCBI Taxonomy" id="1638099"/>
    <lineage>
        <taxon>Bacteria</taxon>
        <taxon>Pseudomonadati</taxon>
        <taxon>Pseudomonadota</taxon>
        <taxon>Alphaproteobacteria</taxon>
        <taxon>Hyphomicrobiales</taxon>
        <taxon>Salinarimonadaceae</taxon>
        <taxon>Salinarimonas</taxon>
    </lineage>
</organism>
<evidence type="ECO:0000259" key="2">
    <source>
        <dbReference type="PROSITE" id="PS50883"/>
    </source>
</evidence>
<gene>
    <name evidence="4" type="ORF">F0L46_17160</name>
</gene>
<dbReference type="PANTHER" id="PTHR44757">
    <property type="entry name" value="DIGUANYLATE CYCLASE DGCP"/>
    <property type="match status" value="1"/>
</dbReference>
<dbReference type="InterPro" id="IPR043128">
    <property type="entry name" value="Rev_trsase/Diguanyl_cyclase"/>
</dbReference>
<comment type="caution">
    <text evidence="4">The sequence shown here is derived from an EMBL/GenBank/DDBJ whole genome shotgun (WGS) entry which is preliminary data.</text>
</comment>
<dbReference type="InterPro" id="IPR052155">
    <property type="entry name" value="Biofilm_reg_signaling"/>
</dbReference>
<feature type="domain" description="EAL" evidence="2">
    <location>
        <begin position="599"/>
        <end position="849"/>
    </location>
</feature>
<dbReference type="NCBIfam" id="TIGR00254">
    <property type="entry name" value="GGDEF"/>
    <property type="match status" value="1"/>
</dbReference>
<proteinExistence type="predicted"/>
<dbReference type="SUPFAM" id="SSF55073">
    <property type="entry name" value="Nucleotide cyclase"/>
    <property type="match status" value="1"/>
</dbReference>
<dbReference type="Proteomes" id="UP000323142">
    <property type="component" value="Unassembled WGS sequence"/>
</dbReference>
<dbReference type="Gene3D" id="3.30.70.270">
    <property type="match status" value="1"/>
</dbReference>
<dbReference type="Pfam" id="PF00990">
    <property type="entry name" value="GGDEF"/>
    <property type="match status" value="1"/>
</dbReference>
<dbReference type="Pfam" id="PF12860">
    <property type="entry name" value="PAS_7"/>
    <property type="match status" value="2"/>
</dbReference>
<dbReference type="EMBL" id="VUOA01000030">
    <property type="protein sequence ID" value="KAA2235991.1"/>
    <property type="molecule type" value="Genomic_DNA"/>
</dbReference>
<dbReference type="CDD" id="cd01948">
    <property type="entry name" value="EAL"/>
    <property type="match status" value="1"/>
</dbReference>
<evidence type="ECO:0000313" key="4">
    <source>
        <dbReference type="EMBL" id="KAA2235991.1"/>
    </source>
</evidence>
<dbReference type="InterPro" id="IPR000014">
    <property type="entry name" value="PAS"/>
</dbReference>
<keyword evidence="5" id="KW-1185">Reference proteome</keyword>
<name>A0A5B2VAF3_9HYPH</name>
<dbReference type="InterPro" id="IPR035919">
    <property type="entry name" value="EAL_sf"/>
</dbReference>
<dbReference type="Pfam" id="PF08448">
    <property type="entry name" value="PAS_4"/>
    <property type="match status" value="1"/>
</dbReference>
<dbReference type="PROSITE" id="PS50883">
    <property type="entry name" value="EAL"/>
    <property type="match status" value="1"/>
</dbReference>
<accession>A0A5B2VAF3</accession>
<dbReference type="NCBIfam" id="TIGR00229">
    <property type="entry name" value="sensory_box"/>
    <property type="match status" value="1"/>
</dbReference>
<dbReference type="OrthoDB" id="9814202at2"/>
<dbReference type="SMART" id="SM00091">
    <property type="entry name" value="PAS"/>
    <property type="match status" value="3"/>
</dbReference>
<feature type="domain" description="GGDEF" evidence="3">
    <location>
        <begin position="458"/>
        <end position="590"/>
    </location>
</feature>
<dbReference type="SUPFAM" id="SSF141868">
    <property type="entry name" value="EAL domain-like"/>
    <property type="match status" value="1"/>
</dbReference>
<evidence type="ECO:0000259" key="3">
    <source>
        <dbReference type="PROSITE" id="PS50887"/>
    </source>
</evidence>
<dbReference type="CDD" id="cd01949">
    <property type="entry name" value="GGDEF"/>
    <property type="match status" value="1"/>
</dbReference>
<dbReference type="SMART" id="SM00052">
    <property type="entry name" value="EAL"/>
    <property type="match status" value="1"/>
</dbReference>
<reference evidence="4 5" key="2">
    <citation type="submission" date="2019-09" db="EMBL/GenBank/DDBJ databases">
        <authorList>
            <person name="Jin C."/>
        </authorList>
    </citation>
    <scope>NUCLEOTIDE SEQUENCE [LARGE SCALE GENOMIC DNA]</scope>
    <source>
        <strain evidence="4 5">BN140002</strain>
    </source>
</reference>
<dbReference type="SMART" id="SM00267">
    <property type="entry name" value="GGDEF"/>
    <property type="match status" value="1"/>
</dbReference>
<dbReference type="InterPro" id="IPR013656">
    <property type="entry name" value="PAS_4"/>
</dbReference>
<dbReference type="Pfam" id="PF00563">
    <property type="entry name" value="EAL"/>
    <property type="match status" value="1"/>
</dbReference>
<dbReference type="Gene3D" id="3.30.450.20">
    <property type="entry name" value="PAS domain"/>
    <property type="match status" value="3"/>
</dbReference>
<dbReference type="AlphaFoldDB" id="A0A5B2VAF3"/>
<dbReference type="InterPro" id="IPR001633">
    <property type="entry name" value="EAL_dom"/>
</dbReference>
<feature type="domain" description="PAS" evidence="1">
    <location>
        <begin position="169"/>
        <end position="225"/>
    </location>
</feature>